<proteinExistence type="predicted"/>
<dbReference type="AlphaFoldDB" id="A1RUL4"/>
<dbReference type="SUPFAM" id="SSF51735">
    <property type="entry name" value="NAD(P)-binding Rossmann-fold domains"/>
    <property type="match status" value="1"/>
</dbReference>
<dbReference type="KEGG" id="pis:Pisl_1490"/>
<dbReference type="InterPro" id="IPR006368">
    <property type="entry name" value="GDP_Man_deHydtase"/>
</dbReference>
<evidence type="ECO:0000259" key="2">
    <source>
        <dbReference type="Pfam" id="PF01370"/>
    </source>
</evidence>
<dbReference type="EMBL" id="CP000504">
    <property type="protein sequence ID" value="ABL88646.1"/>
    <property type="molecule type" value="Genomic_DNA"/>
</dbReference>
<dbReference type="InterPro" id="IPR001509">
    <property type="entry name" value="Epimerase_deHydtase"/>
</dbReference>
<reference evidence="3" key="1">
    <citation type="submission" date="2006-12" db="EMBL/GenBank/DDBJ databases">
        <title>Complete sequence of Pyrobaculum islandicum DSM 4184.</title>
        <authorList>
            <person name="Copeland A."/>
            <person name="Lucas S."/>
            <person name="Lapidus A."/>
            <person name="Barry K."/>
            <person name="Detter J.C."/>
            <person name="Glavina del Rio T."/>
            <person name="Dalin E."/>
            <person name="Tice H."/>
            <person name="Pitluck S."/>
            <person name="Meincke L."/>
            <person name="Brettin T."/>
            <person name="Bruce D."/>
            <person name="Han C."/>
            <person name="Tapia R."/>
            <person name="Gilna P."/>
            <person name="Schmutz J."/>
            <person name="Larimer F."/>
            <person name="Land M."/>
            <person name="Hauser L."/>
            <person name="Kyrpides N."/>
            <person name="Mikhailova N."/>
            <person name="Cozen A.E."/>
            <person name="Fitz-Gibbon S.T."/>
            <person name="House C.H."/>
            <person name="Saltikov C."/>
            <person name="Lowe T."/>
            <person name="Richardson P."/>
        </authorList>
    </citation>
    <scope>NUCLEOTIDE SEQUENCE [LARGE SCALE GENOMIC DNA]</scope>
    <source>
        <strain evidence="3">DSM 4184</strain>
    </source>
</reference>
<dbReference type="GO" id="GO:0042351">
    <property type="term" value="P:'de novo' GDP-L-fucose biosynthetic process"/>
    <property type="evidence" value="ECO:0007669"/>
    <property type="project" value="TreeGrafter"/>
</dbReference>
<dbReference type="PANTHER" id="PTHR43715:SF1">
    <property type="entry name" value="GDP-MANNOSE 4,6 DEHYDRATASE"/>
    <property type="match status" value="1"/>
</dbReference>
<evidence type="ECO:0000313" key="3">
    <source>
        <dbReference type="EMBL" id="ABL88646.1"/>
    </source>
</evidence>
<dbReference type="OrthoDB" id="4907at2157"/>
<dbReference type="PANTHER" id="PTHR43715">
    <property type="entry name" value="GDP-MANNOSE 4,6-DEHYDRATASE"/>
    <property type="match status" value="1"/>
</dbReference>
<dbReference type="CDD" id="cd05260">
    <property type="entry name" value="GDP_MD_SDR_e"/>
    <property type="match status" value="1"/>
</dbReference>
<dbReference type="STRING" id="384616.Pisl_1490"/>
<dbReference type="eggNOG" id="arCOG01373">
    <property type="taxonomic scope" value="Archaea"/>
</dbReference>
<accession>A1RUL4</accession>
<dbReference type="Gene3D" id="3.40.50.720">
    <property type="entry name" value="NAD(P)-binding Rossmann-like Domain"/>
    <property type="match status" value="1"/>
</dbReference>
<dbReference type="InterPro" id="IPR036291">
    <property type="entry name" value="NAD(P)-bd_dom_sf"/>
</dbReference>
<dbReference type="HOGENOM" id="CLU_007383_1_7_2"/>
<dbReference type="Proteomes" id="UP000002595">
    <property type="component" value="Chromosome"/>
</dbReference>
<dbReference type="GO" id="GO:0008446">
    <property type="term" value="F:GDP-mannose 4,6-dehydratase activity"/>
    <property type="evidence" value="ECO:0007669"/>
    <property type="project" value="UniProtKB-EC"/>
</dbReference>
<dbReference type="Pfam" id="PF01370">
    <property type="entry name" value="Epimerase"/>
    <property type="match status" value="1"/>
</dbReference>
<name>A1RUL4_PYRIL</name>
<evidence type="ECO:0000256" key="1">
    <source>
        <dbReference type="ARBA" id="ARBA00023239"/>
    </source>
</evidence>
<dbReference type="RefSeq" id="WP_011763221.1">
    <property type="nucleotide sequence ID" value="NC_008701.1"/>
</dbReference>
<keyword evidence="4" id="KW-1185">Reference proteome</keyword>
<keyword evidence="1" id="KW-0456">Lyase</keyword>
<gene>
    <name evidence="3" type="ordered locus">Pisl_1490</name>
</gene>
<evidence type="ECO:0000313" key="4">
    <source>
        <dbReference type="Proteomes" id="UP000002595"/>
    </source>
</evidence>
<dbReference type="Gene3D" id="3.90.25.10">
    <property type="entry name" value="UDP-galactose 4-epimerase, domain 1"/>
    <property type="match status" value="1"/>
</dbReference>
<organism evidence="3 4">
    <name type="scientific">Pyrobaculum islandicum (strain DSM 4184 / JCM 9189 / GEO3)</name>
    <dbReference type="NCBI Taxonomy" id="384616"/>
    <lineage>
        <taxon>Archaea</taxon>
        <taxon>Thermoproteota</taxon>
        <taxon>Thermoprotei</taxon>
        <taxon>Thermoproteales</taxon>
        <taxon>Thermoproteaceae</taxon>
        <taxon>Pyrobaculum</taxon>
    </lineage>
</organism>
<protein>
    <submittedName>
        <fullName evidence="3">NAD-dependent epimerase/dehydratase</fullName>
    </submittedName>
</protein>
<dbReference type="GeneID" id="4617411"/>
<feature type="domain" description="NAD-dependent epimerase/dehydratase" evidence="2">
    <location>
        <begin position="8"/>
        <end position="273"/>
    </location>
</feature>
<sequence>MTWQGKRVLITGVGGFAGSYLAKALIDAGAEVYGLVKRRADGTLPKNLVDRGVAGGVKLIEGDLRDITSLAMAIDKAQPDVIFHLAAQSFVPRSFTHPLETLEINTMGTANLLEAVRMRDKTNPVIVFAGSSEEYGLVISSERQYKRALEKYGAVHPPPAKIPELPIAETNPLRPMSPYAASKVHGDYLMRTYHAVYGLRTIVSRAFNHEGAGRGIMFVTAQVACQVMKLKMGEADRIKIGNVNAFRDWSHVEDIVAGYMLLAERGTPGEVYNQGSMRTNSVLTYILIALEEAGWKVRRIEALAGGKRVDDPTQPDESPAFGVRFWKTKVDRLMLDEQLEYEPQDKGIVVETDKGRITVEFDQARFRPAEVPILLADTRKIQELGFRITKTLRDIARDQLNYYLKQENRICYV</sequence>